<keyword evidence="1" id="KW-0614">Plasmid</keyword>
<organism evidence="1 2">
    <name type="scientific">Clavibacter seminis</name>
    <dbReference type="NCBI Taxonomy" id="2860285"/>
    <lineage>
        <taxon>Bacteria</taxon>
        <taxon>Bacillati</taxon>
        <taxon>Actinomycetota</taxon>
        <taxon>Actinomycetes</taxon>
        <taxon>Micrococcales</taxon>
        <taxon>Microbacteriaceae</taxon>
        <taxon>Clavibacter</taxon>
    </lineage>
</organism>
<protein>
    <recommendedName>
        <fullName evidence="3">N-(5'-phosphoribosyl)anthranilate isomerase</fullName>
    </recommendedName>
</protein>
<keyword evidence="2" id="KW-1185">Reference proteome</keyword>
<evidence type="ECO:0008006" key="3">
    <source>
        <dbReference type="Google" id="ProtNLM"/>
    </source>
</evidence>
<dbReference type="RefSeq" id="WP_147362284.1">
    <property type="nucleotide sequence ID" value="NZ_CP083440.1"/>
</dbReference>
<dbReference type="EMBL" id="CP083440">
    <property type="protein sequence ID" value="UKF26682.1"/>
    <property type="molecule type" value="Genomic_DNA"/>
</dbReference>
<evidence type="ECO:0000313" key="2">
    <source>
        <dbReference type="Proteomes" id="UP001649473"/>
    </source>
</evidence>
<dbReference type="Proteomes" id="UP001649473">
    <property type="component" value="Plasmid pCL-A6099"/>
</dbReference>
<accession>A0ABY3TCN4</accession>
<proteinExistence type="predicted"/>
<reference evidence="2" key="1">
    <citation type="submission" date="2024-08" db="EMBL/GenBank/DDBJ databases">
        <title>Description of the novel species Clavibacter lycopersicum isolated from tomato seeds.</title>
        <authorList>
            <person name="Arizala E.D."/>
            <person name="Dobhal S."/>
            <person name="Alvarez A."/>
            <person name="Arif M."/>
        </authorList>
    </citation>
    <scope>NUCLEOTIDE SEQUENCE [LARGE SCALE GENOMIC DNA]</scope>
    <source>
        <strain evidence="2">A6099</strain>
        <plasmid evidence="2">pCL-A6099</plasmid>
    </source>
</reference>
<name>A0ABY3TCN4_9MICO</name>
<sequence>MSAYVTEFFAAAAAATGGVIRRKESDVDRVGALPEILQEARDRGWHVIRTGDQIVVLCHPGEVNILC</sequence>
<gene>
    <name evidence="1" type="ORF">KYT88_15815</name>
</gene>
<evidence type="ECO:0000313" key="1">
    <source>
        <dbReference type="EMBL" id="UKF26682.1"/>
    </source>
</evidence>
<geneLocation type="plasmid" evidence="1 2">
    <name>pCL-A6099</name>
</geneLocation>